<evidence type="ECO:0000256" key="1">
    <source>
        <dbReference type="SAM" id="MobiDB-lite"/>
    </source>
</evidence>
<dbReference type="AlphaFoldDB" id="A0A1I0HR59"/>
<feature type="region of interest" description="Disordered" evidence="1">
    <location>
        <begin position="1"/>
        <end position="30"/>
    </location>
</feature>
<dbReference type="EMBL" id="FOIE01000009">
    <property type="protein sequence ID" value="SET86630.1"/>
    <property type="molecule type" value="Genomic_DNA"/>
</dbReference>
<sequence length="216" mass="21642">MTEPDRTRTDLHARTAPAAPTGAAAPEGARATRGAARDAVDAQHARYGGIKCGAAFFGWLSANGLAVLLLAILSAAGVAFGLTQVDSADEAARQAATIGLTGGIALLVVLFLAYLAGGYVAGRMARFDGPRQGLAVWLIGLVVVAVLALLGVVLGAQYNVLSQLNLPSIPVSGSTATTAGVVAGVAAAVVSLLGALLGGGLGTRYHRRIDRVGFTA</sequence>
<proteinExistence type="predicted"/>
<feature type="transmembrane region" description="Helical" evidence="2">
    <location>
        <begin position="178"/>
        <end position="201"/>
    </location>
</feature>
<protein>
    <submittedName>
        <fullName evidence="3">Uncharacterized protein</fullName>
    </submittedName>
</protein>
<name>A0A1I0HR59_9ACTN</name>
<reference evidence="4" key="1">
    <citation type="submission" date="2016-10" db="EMBL/GenBank/DDBJ databases">
        <authorList>
            <person name="Varghese N."/>
            <person name="Submissions S."/>
        </authorList>
    </citation>
    <scope>NUCLEOTIDE SEQUENCE [LARGE SCALE GENOMIC DNA]</scope>
    <source>
        <strain evidence="4">DSM 44209</strain>
    </source>
</reference>
<organism evidence="3 4">
    <name type="scientific">Geodermatophilus poikilotrophus</name>
    <dbReference type="NCBI Taxonomy" id="1333667"/>
    <lineage>
        <taxon>Bacteria</taxon>
        <taxon>Bacillati</taxon>
        <taxon>Actinomycetota</taxon>
        <taxon>Actinomycetes</taxon>
        <taxon>Geodermatophilales</taxon>
        <taxon>Geodermatophilaceae</taxon>
        <taxon>Geodermatophilus</taxon>
    </lineage>
</organism>
<keyword evidence="2" id="KW-1133">Transmembrane helix</keyword>
<dbReference type="RefSeq" id="WP_091447294.1">
    <property type="nucleotide sequence ID" value="NZ_FOIE01000009.1"/>
</dbReference>
<gene>
    <name evidence="3" type="ORF">SAMN04488546_3966</name>
</gene>
<feature type="transmembrane region" description="Helical" evidence="2">
    <location>
        <begin position="56"/>
        <end position="80"/>
    </location>
</feature>
<dbReference type="Proteomes" id="UP000198507">
    <property type="component" value="Unassembled WGS sequence"/>
</dbReference>
<feature type="transmembrane region" description="Helical" evidence="2">
    <location>
        <begin position="134"/>
        <end position="158"/>
    </location>
</feature>
<evidence type="ECO:0000313" key="4">
    <source>
        <dbReference type="Proteomes" id="UP000198507"/>
    </source>
</evidence>
<evidence type="ECO:0000313" key="3">
    <source>
        <dbReference type="EMBL" id="SET86630.1"/>
    </source>
</evidence>
<feature type="compositionally biased region" description="Basic and acidic residues" evidence="1">
    <location>
        <begin position="1"/>
        <end position="13"/>
    </location>
</feature>
<keyword evidence="2" id="KW-0812">Transmembrane</keyword>
<keyword evidence="4" id="KW-1185">Reference proteome</keyword>
<accession>A0A1I0HR59</accession>
<evidence type="ECO:0000256" key="2">
    <source>
        <dbReference type="SAM" id="Phobius"/>
    </source>
</evidence>
<feature type="transmembrane region" description="Helical" evidence="2">
    <location>
        <begin position="100"/>
        <end position="122"/>
    </location>
</feature>
<keyword evidence="2" id="KW-0472">Membrane</keyword>
<feature type="compositionally biased region" description="Low complexity" evidence="1">
    <location>
        <begin position="14"/>
        <end position="30"/>
    </location>
</feature>